<sequence length="65" mass="7238">MSTAFAATIRDRAYAAWQALQAARRDDDHYATLLAEGEWEDLRRLAHAHGVDIETGRPDTPEEGA</sequence>
<evidence type="ECO:0000313" key="2">
    <source>
        <dbReference type="Proteomes" id="UP001589647"/>
    </source>
</evidence>
<name>A0ABV5I6X6_9ACTN</name>
<protein>
    <submittedName>
        <fullName evidence="1">Uncharacterized protein</fullName>
    </submittedName>
</protein>
<proteinExistence type="predicted"/>
<reference evidence="1 2" key="1">
    <citation type="submission" date="2024-09" db="EMBL/GenBank/DDBJ databases">
        <authorList>
            <person name="Sun Q."/>
            <person name="Mori K."/>
        </authorList>
    </citation>
    <scope>NUCLEOTIDE SEQUENCE [LARGE SCALE GENOMIC DNA]</scope>
    <source>
        <strain evidence="1 2">CCM 3426</strain>
    </source>
</reference>
<dbReference type="Proteomes" id="UP001589647">
    <property type="component" value="Unassembled WGS sequence"/>
</dbReference>
<keyword evidence="2" id="KW-1185">Reference proteome</keyword>
<dbReference type="RefSeq" id="WP_125648414.1">
    <property type="nucleotide sequence ID" value="NZ_BMRC01000001.1"/>
</dbReference>
<organism evidence="1 2">
    <name type="scientific">Nonomuraea spiralis</name>
    <dbReference type="NCBI Taxonomy" id="46182"/>
    <lineage>
        <taxon>Bacteria</taxon>
        <taxon>Bacillati</taxon>
        <taxon>Actinomycetota</taxon>
        <taxon>Actinomycetes</taxon>
        <taxon>Streptosporangiales</taxon>
        <taxon>Streptosporangiaceae</taxon>
        <taxon>Nonomuraea</taxon>
    </lineage>
</organism>
<gene>
    <name evidence="1" type="ORF">ACFFV7_03695</name>
</gene>
<evidence type="ECO:0000313" key="1">
    <source>
        <dbReference type="EMBL" id="MFB9200286.1"/>
    </source>
</evidence>
<comment type="caution">
    <text evidence="1">The sequence shown here is derived from an EMBL/GenBank/DDBJ whole genome shotgun (WGS) entry which is preliminary data.</text>
</comment>
<dbReference type="EMBL" id="JBHMEI010000001">
    <property type="protein sequence ID" value="MFB9200286.1"/>
    <property type="molecule type" value="Genomic_DNA"/>
</dbReference>
<accession>A0ABV5I6X6</accession>